<dbReference type="SUPFAM" id="SSF56672">
    <property type="entry name" value="DNA/RNA polymerases"/>
    <property type="match status" value="1"/>
</dbReference>
<evidence type="ECO:0000256" key="1">
    <source>
        <dbReference type="SAM" id="MobiDB-lite"/>
    </source>
</evidence>
<name>A0ABQ5CWW1_9ASTR</name>
<reference evidence="2" key="2">
    <citation type="submission" date="2022-01" db="EMBL/GenBank/DDBJ databases">
        <authorList>
            <person name="Yamashiro T."/>
            <person name="Shiraishi A."/>
            <person name="Satake H."/>
            <person name="Nakayama K."/>
        </authorList>
    </citation>
    <scope>NUCLEOTIDE SEQUENCE</scope>
</reference>
<comment type="caution">
    <text evidence="2">The sequence shown here is derived from an EMBL/GenBank/DDBJ whole genome shotgun (WGS) entry which is preliminary data.</text>
</comment>
<gene>
    <name evidence="2" type="ORF">Tco_0909629</name>
</gene>
<dbReference type="InterPro" id="IPR043502">
    <property type="entry name" value="DNA/RNA_pol_sf"/>
</dbReference>
<dbReference type="Proteomes" id="UP001151760">
    <property type="component" value="Unassembled WGS sequence"/>
</dbReference>
<dbReference type="Gene3D" id="3.10.10.10">
    <property type="entry name" value="HIV Type 1 Reverse Transcriptase, subunit A, domain 1"/>
    <property type="match status" value="1"/>
</dbReference>
<sequence length="234" mass="27124">MKSNYSRDDYLYCADHITKLIREQWVDTGDHDGEWMKAEEGRNSDKVRSVSFYPRAEPVELLEWKSTETQIKPPKTQIKPPSVEPPKLELKELPKHLEYAFLQEDNQLPVVISSALSATKKASLLEVLRIHKGAIAWSITDIKGIDSSFYTHKILMEDEFKPSVQPQRRVNLNIKEVVKKEIIKLLDDGLIYPISYSPWVSPVQVVLKRRNDHSQEREKRANSLKSGHRVARMH</sequence>
<evidence type="ECO:0000313" key="3">
    <source>
        <dbReference type="Proteomes" id="UP001151760"/>
    </source>
</evidence>
<feature type="region of interest" description="Disordered" evidence="1">
    <location>
        <begin position="210"/>
        <end position="234"/>
    </location>
</feature>
<dbReference type="EMBL" id="BQNB010014536">
    <property type="protein sequence ID" value="GJT29354.1"/>
    <property type="molecule type" value="Genomic_DNA"/>
</dbReference>
<feature type="compositionally biased region" description="Basic and acidic residues" evidence="1">
    <location>
        <begin position="212"/>
        <end position="221"/>
    </location>
</feature>
<organism evidence="2 3">
    <name type="scientific">Tanacetum coccineum</name>
    <dbReference type="NCBI Taxonomy" id="301880"/>
    <lineage>
        <taxon>Eukaryota</taxon>
        <taxon>Viridiplantae</taxon>
        <taxon>Streptophyta</taxon>
        <taxon>Embryophyta</taxon>
        <taxon>Tracheophyta</taxon>
        <taxon>Spermatophyta</taxon>
        <taxon>Magnoliopsida</taxon>
        <taxon>eudicotyledons</taxon>
        <taxon>Gunneridae</taxon>
        <taxon>Pentapetalae</taxon>
        <taxon>asterids</taxon>
        <taxon>campanulids</taxon>
        <taxon>Asterales</taxon>
        <taxon>Asteraceae</taxon>
        <taxon>Asteroideae</taxon>
        <taxon>Anthemideae</taxon>
        <taxon>Anthemidinae</taxon>
        <taxon>Tanacetum</taxon>
    </lineage>
</organism>
<accession>A0ABQ5CWW1</accession>
<evidence type="ECO:0000313" key="2">
    <source>
        <dbReference type="EMBL" id="GJT29354.1"/>
    </source>
</evidence>
<protein>
    <recommendedName>
        <fullName evidence="4">Reverse transcriptase domain-containing protein</fullName>
    </recommendedName>
</protein>
<reference evidence="2" key="1">
    <citation type="journal article" date="2022" name="Int. J. Mol. Sci.">
        <title>Draft Genome of Tanacetum Coccineum: Genomic Comparison of Closely Related Tanacetum-Family Plants.</title>
        <authorList>
            <person name="Yamashiro T."/>
            <person name="Shiraishi A."/>
            <person name="Nakayama K."/>
            <person name="Satake H."/>
        </authorList>
    </citation>
    <scope>NUCLEOTIDE SEQUENCE</scope>
</reference>
<keyword evidence="3" id="KW-1185">Reference proteome</keyword>
<proteinExistence type="predicted"/>
<evidence type="ECO:0008006" key="4">
    <source>
        <dbReference type="Google" id="ProtNLM"/>
    </source>
</evidence>